<protein>
    <recommendedName>
        <fullName evidence="4">Outer membrane protein beta-barrel domain-containing protein</fullName>
    </recommendedName>
</protein>
<proteinExistence type="predicted"/>
<evidence type="ECO:0000313" key="2">
    <source>
        <dbReference type="EMBL" id="EGJ70245.1"/>
    </source>
</evidence>
<gene>
    <name evidence="2" type="ORF">Bcop_0025</name>
</gene>
<organism evidence="2 3">
    <name type="scientific">Bacteroides coprosuis DSM 18011</name>
    <dbReference type="NCBI Taxonomy" id="679937"/>
    <lineage>
        <taxon>Bacteria</taxon>
        <taxon>Pseudomonadati</taxon>
        <taxon>Bacteroidota</taxon>
        <taxon>Bacteroidia</taxon>
        <taxon>Bacteroidales</taxon>
        <taxon>Bacteroidaceae</taxon>
        <taxon>Bacteroides</taxon>
    </lineage>
</organism>
<reference evidence="2 3" key="1">
    <citation type="journal article" date="2011" name="Stand. Genomic Sci.">
        <title>Non-contiguous finished genome sequence of Bacteroides coprosuis type strain (PC139).</title>
        <authorList>
            <person name="Land M."/>
            <person name="Held B."/>
            <person name="Gronow S."/>
            <person name="Abt B."/>
            <person name="Lucas S."/>
            <person name="Del Rio T.G."/>
            <person name="Nolan M."/>
            <person name="Tice H."/>
            <person name="Cheng J.F."/>
            <person name="Pitluck S."/>
            <person name="Liolios K."/>
            <person name="Pagani I."/>
            <person name="Ivanova N."/>
            <person name="Mavromatis K."/>
            <person name="Mikhailova N."/>
            <person name="Pati A."/>
            <person name="Tapia R."/>
            <person name="Han C."/>
            <person name="Goodwin L."/>
            <person name="Chen A."/>
            <person name="Palaniappan K."/>
            <person name="Hauser L."/>
            <person name="Brambilla E.M."/>
            <person name="Rohde M."/>
            <person name="Goker M."/>
            <person name="Detter J.C."/>
            <person name="Woyke T."/>
            <person name="Bristow J."/>
            <person name="Eisen J.A."/>
            <person name="Markowitz V."/>
            <person name="Hugenholtz P."/>
            <person name="Kyrpides N.C."/>
            <person name="Klenk H.P."/>
            <person name="Lapidus A."/>
        </authorList>
    </citation>
    <scope>NUCLEOTIDE SEQUENCE</scope>
    <source>
        <strain evidence="2 3">DSM 18011</strain>
    </source>
</reference>
<dbReference type="HOGENOM" id="CLU_1425407_0_0_10"/>
<name>F3ZNQ6_9BACE</name>
<evidence type="ECO:0008006" key="4">
    <source>
        <dbReference type="Google" id="ProtNLM"/>
    </source>
</evidence>
<accession>F3ZNQ6</accession>
<feature type="chain" id="PRO_5003303720" description="Outer membrane protein beta-barrel domain-containing protein" evidence="1">
    <location>
        <begin position="21"/>
        <end position="190"/>
    </location>
</feature>
<dbReference type="AlphaFoldDB" id="F3ZNQ6"/>
<evidence type="ECO:0000313" key="3">
    <source>
        <dbReference type="Proteomes" id="UP000018439"/>
    </source>
</evidence>
<keyword evidence="1" id="KW-0732">Signal</keyword>
<dbReference type="OrthoDB" id="661636at2"/>
<dbReference type="Proteomes" id="UP000018439">
    <property type="component" value="Chromosome"/>
</dbReference>
<evidence type="ECO:0000256" key="1">
    <source>
        <dbReference type="SAM" id="SignalP"/>
    </source>
</evidence>
<keyword evidence="3" id="KW-1185">Reference proteome</keyword>
<sequence length="190" mass="21666">MKRSLLLLTTLLLFCGVAKAQYLKKGFWGGVELSYGLTLSDKGGLYHQKYGGDTKMQALDLRTVFGYYLTKNFSIGTGVGVATYSDPRINLVPIFIDVRFHPITRINENLYISANVGTSLVSNQSHIDPKLLWELTLGYLLFDLGNCTLTPSIGYGFFKYNAEQWDNLNERLYDETQKRRTLFFRLSLTY</sequence>
<feature type="signal peptide" evidence="1">
    <location>
        <begin position="1"/>
        <end position="20"/>
    </location>
</feature>
<dbReference type="STRING" id="679937.Bcop_0025"/>
<dbReference type="EMBL" id="CM001167">
    <property type="protein sequence ID" value="EGJ70245.1"/>
    <property type="molecule type" value="Genomic_DNA"/>
</dbReference>